<dbReference type="GO" id="GO:0006612">
    <property type="term" value="P:protein targeting to membrane"/>
    <property type="evidence" value="ECO:0007669"/>
    <property type="project" value="UniProtKB-UniRule"/>
</dbReference>
<dbReference type="Pfam" id="PF20652">
    <property type="entry name" value="Sec8_C"/>
    <property type="match status" value="1"/>
</dbReference>
<comment type="similarity">
    <text evidence="4">Belongs to the SEC8 family.</text>
</comment>
<keyword evidence="9" id="KW-1185">Reference proteome</keyword>
<feature type="domain" description="Exocyst complex component Sec8 middle helical bundle" evidence="7">
    <location>
        <begin position="325"/>
        <end position="598"/>
    </location>
</feature>
<keyword evidence="1 4" id="KW-0813">Transport</keyword>
<dbReference type="GO" id="GO:0006893">
    <property type="term" value="P:Golgi to plasma membrane transport"/>
    <property type="evidence" value="ECO:0007669"/>
    <property type="project" value="TreeGrafter"/>
</dbReference>
<dbReference type="AlphaFoldDB" id="A0A8J5QM88"/>
<evidence type="ECO:0000256" key="4">
    <source>
        <dbReference type="RuleBase" id="RU367079"/>
    </source>
</evidence>
<dbReference type="PANTHER" id="PTHR14146:SF0">
    <property type="entry name" value="EXOCYST COMPLEX COMPONENT 4"/>
    <property type="match status" value="1"/>
</dbReference>
<evidence type="ECO:0000256" key="5">
    <source>
        <dbReference type="SAM" id="MobiDB-lite"/>
    </source>
</evidence>
<evidence type="ECO:0000313" key="9">
    <source>
        <dbReference type="Proteomes" id="UP000694255"/>
    </source>
</evidence>
<dbReference type="GO" id="GO:0015031">
    <property type="term" value="P:protein transport"/>
    <property type="evidence" value="ECO:0007669"/>
    <property type="project" value="UniProtKB-KW"/>
</dbReference>
<gene>
    <name evidence="8" type="ORF">J8A68_000843</name>
</gene>
<dbReference type="PANTHER" id="PTHR14146">
    <property type="entry name" value="EXOCYST COMPLEX COMPONENT 4"/>
    <property type="match status" value="1"/>
</dbReference>
<dbReference type="OrthoDB" id="272977at2759"/>
<comment type="function">
    <text evidence="4">Component of the exocyst complex involved in the docking of exocytic vesicles with fusion sites on the plasma membrane.</text>
</comment>
<evidence type="ECO:0000259" key="7">
    <source>
        <dbReference type="Pfam" id="PF20652"/>
    </source>
</evidence>
<feature type="region of interest" description="Disordered" evidence="5">
    <location>
        <begin position="1"/>
        <end position="23"/>
    </location>
</feature>
<evidence type="ECO:0000256" key="1">
    <source>
        <dbReference type="ARBA" id="ARBA00022448"/>
    </source>
</evidence>
<protein>
    <recommendedName>
        <fullName evidence="4">Exocyst complex component Sec8</fullName>
    </recommendedName>
</protein>
<reference evidence="8 9" key="1">
    <citation type="journal article" date="2021" name="DNA Res.">
        <title>Genome analysis of Candida subhashii reveals its hybrid nature and dual mitochondrial genome conformations.</title>
        <authorList>
            <person name="Mixao V."/>
            <person name="Hegedusova E."/>
            <person name="Saus E."/>
            <person name="Pryszcz L.P."/>
            <person name="Cillingova A."/>
            <person name="Nosek J."/>
            <person name="Gabaldon T."/>
        </authorList>
    </citation>
    <scope>NUCLEOTIDE SEQUENCE [LARGE SCALE GENOMIC DNA]</scope>
    <source>
        <strain evidence="8 9">CBS 10753</strain>
    </source>
</reference>
<dbReference type="Proteomes" id="UP000694255">
    <property type="component" value="Unassembled WGS sequence"/>
</dbReference>
<dbReference type="GeneID" id="73467644"/>
<dbReference type="InterPro" id="IPR007191">
    <property type="entry name" value="Sec8_exocyst_N"/>
</dbReference>
<dbReference type="InterPro" id="IPR039682">
    <property type="entry name" value="Sec8/EXOC4"/>
</dbReference>
<feature type="domain" description="Exocyst complex component Sec8 N-terminal" evidence="6">
    <location>
        <begin position="28"/>
        <end position="169"/>
    </location>
</feature>
<accession>A0A8J5QM88</accession>
<organism evidence="8 9">
    <name type="scientific">[Candida] subhashii</name>
    <dbReference type="NCBI Taxonomy" id="561895"/>
    <lineage>
        <taxon>Eukaryota</taxon>
        <taxon>Fungi</taxon>
        <taxon>Dikarya</taxon>
        <taxon>Ascomycota</taxon>
        <taxon>Saccharomycotina</taxon>
        <taxon>Pichiomycetes</taxon>
        <taxon>Debaryomycetaceae</taxon>
        <taxon>Spathaspora</taxon>
    </lineage>
</organism>
<sequence length="1129" mass="128266">MAASRRLSFSMPTNGRPKNKSMDESISELKDVYQTIRYDWPQILDEHANPIDTAISLLDDSSVGLAHRLEDFRLLKSKTELALRHVVNEHHELFNNSIGTYHMLLSTLTESQEDSASIKDFLESSNKEIHDRSDLLKDLNQTSIRYAGMIDILDAIAELNSIPEKIEQLVIDKKIHEVYDVISDGYKLAEKYNLWSLPAMNGIQSYLELQSNKLFDMIIDELQNEIYLKNTRGNADNSPKQTIFAWTNMLHSKTPQLSSFSSLINSKNLEQYVNNSANLDMTEIVDFMTQPIENFLMNQLPELHTHMVSNESIIDYKVLLESKSNPSTESFHYIYMLLITASKLSRLHQVTEILLDTNQSELHGLINRTTEEIKSQNARALSKLSKVPATGHIQDQTLFEITGHNGFNDAAVVVLQDLFGSIFIKCLAVFHRHKAVSEIVKLIEAGQNLATTRAVKTTPGYKAVDVSYNHLVNIWNIIKKELKSSMLSYIYDEAAFKSEGLNEATRIKDQSKIYNAMKKTTKLFKFENVSYNAKKPQDDLAGILTDIFPGFNVSDENGKSAIIDSSSPYIQSESFNAMIEVLVPKNLFNMRIILEFFLIFIEGSQRVFLDFNTEHEKKDGNIPPHIKAAFQFFDDFMKISFLSHLRESIEMAFGEQVGGSYTSRSDTDRSIHASGLKLDLISLNQDFSTDVTVIANVQTQNPTDSSTNLVIYENAFNFKKLFMELCLMLNTSLTYREDYCDLTLRVLENFAKEYNNLYEELLSTGDSTISSGNQSARPVSQISKWMKISALSEVSGRILQSNASGNTAGLMDLIESESQVILFDNNNQVYSITKDDLLDSEAYSQVVHLLLTTSWILSWLPLIKKESNYSVVYESDGDDATTHAVDKLRYNWSFLENGRPTINFSANSSDILQHNVYLALNSAKCTQFDQIIQTFGTIRDRALLALRYDLRCKAIYYVSNSFKLVDWMPISEPGDADHYIGLFNQEVFAVDNKLSKTLSDVERESIFVGLTRFLNDLIIQGSSKIKKINSNGIKRILLNIYTLQQMLRSLAKSPASIDFTKASIYFEMFTLNEFTFTNRVKSNDHNYTKSAFNNMARMIYSEKLADGTGSSFNKGKYADLLKKIDEIMQ</sequence>
<dbReference type="Pfam" id="PF04048">
    <property type="entry name" value="Sec8_N"/>
    <property type="match status" value="1"/>
</dbReference>
<keyword evidence="2 4" id="KW-0268">Exocytosis</keyword>
<dbReference type="GO" id="GO:0090522">
    <property type="term" value="P:vesicle tethering involved in exocytosis"/>
    <property type="evidence" value="ECO:0007669"/>
    <property type="project" value="UniProtKB-UniRule"/>
</dbReference>
<evidence type="ECO:0000259" key="6">
    <source>
        <dbReference type="Pfam" id="PF04048"/>
    </source>
</evidence>
<keyword evidence="3 4" id="KW-0653">Protein transport</keyword>
<dbReference type="InterPro" id="IPR048630">
    <property type="entry name" value="Sec8_M"/>
</dbReference>
<dbReference type="RefSeq" id="XP_049265869.1">
    <property type="nucleotide sequence ID" value="XM_049410561.1"/>
</dbReference>
<dbReference type="GO" id="GO:0000145">
    <property type="term" value="C:exocyst"/>
    <property type="evidence" value="ECO:0007669"/>
    <property type="project" value="UniProtKB-UniRule"/>
</dbReference>
<name>A0A8J5QM88_9ASCO</name>
<dbReference type="EMBL" id="JAGSYN010000048">
    <property type="protein sequence ID" value="KAG7665637.1"/>
    <property type="molecule type" value="Genomic_DNA"/>
</dbReference>
<dbReference type="GO" id="GO:0006904">
    <property type="term" value="P:vesicle docking involved in exocytosis"/>
    <property type="evidence" value="ECO:0007669"/>
    <property type="project" value="InterPro"/>
</dbReference>
<comment type="caution">
    <text evidence="8">The sequence shown here is derived from an EMBL/GenBank/DDBJ whole genome shotgun (WGS) entry which is preliminary data.</text>
</comment>
<evidence type="ECO:0000313" key="8">
    <source>
        <dbReference type="EMBL" id="KAG7665637.1"/>
    </source>
</evidence>
<proteinExistence type="inferred from homology"/>
<evidence type="ECO:0000256" key="3">
    <source>
        <dbReference type="ARBA" id="ARBA00022927"/>
    </source>
</evidence>
<evidence type="ECO:0000256" key="2">
    <source>
        <dbReference type="ARBA" id="ARBA00022483"/>
    </source>
</evidence>